<dbReference type="RefSeq" id="WP_407866951.1">
    <property type="nucleotide sequence ID" value="NZ_BAAFZP010000002.1"/>
</dbReference>
<evidence type="ECO:0000259" key="3">
    <source>
        <dbReference type="PROSITE" id="PS50977"/>
    </source>
</evidence>
<dbReference type="PANTHER" id="PTHR43479">
    <property type="entry name" value="ACREF/ENVCD OPERON REPRESSOR-RELATED"/>
    <property type="match status" value="1"/>
</dbReference>
<sequence length="192" mass="21540">MVRKAENARERFESAAYSLFGEQGYAATTVPEIAAKAGLTERTFYRYFTDKREVLFWRAGVHQLTIINEIARAPAGIHPLTMVARAFEAVAPFIDSHRPFVKLRQLLISTHGDLQERELMKLHMLASAVDLALRQRGIQPSLSRVIAEMGAAIWKVALENWRADKGEGNFASHVQAALAEFRAELHVSERPG</sequence>
<accession>A0ABQ0H6M4</accession>
<dbReference type="InterPro" id="IPR009057">
    <property type="entry name" value="Homeodomain-like_sf"/>
</dbReference>
<evidence type="ECO:0000313" key="5">
    <source>
        <dbReference type="Proteomes" id="UP001628091"/>
    </source>
</evidence>
<dbReference type="PROSITE" id="PS01081">
    <property type="entry name" value="HTH_TETR_1"/>
    <property type="match status" value="1"/>
</dbReference>
<gene>
    <name evidence="4" type="ORF">PPNSA23_45130</name>
</gene>
<dbReference type="EMBL" id="BAAFZP010000002">
    <property type="protein sequence ID" value="GAB1584570.1"/>
    <property type="molecule type" value="Genomic_DNA"/>
</dbReference>
<dbReference type="PROSITE" id="PS50977">
    <property type="entry name" value="HTH_TETR_2"/>
    <property type="match status" value="1"/>
</dbReference>
<proteinExistence type="predicted"/>
<keyword evidence="5" id="KW-1185">Reference proteome</keyword>
<dbReference type="Gene3D" id="1.10.357.10">
    <property type="entry name" value="Tetracycline Repressor, domain 2"/>
    <property type="match status" value="1"/>
</dbReference>
<evidence type="ECO:0000256" key="2">
    <source>
        <dbReference type="PROSITE-ProRule" id="PRU00335"/>
    </source>
</evidence>
<evidence type="ECO:0000313" key="4">
    <source>
        <dbReference type="EMBL" id="GAB1584570.1"/>
    </source>
</evidence>
<comment type="caution">
    <text evidence="4">The sequence shown here is derived from an EMBL/GenBank/DDBJ whole genome shotgun (WGS) entry which is preliminary data.</text>
</comment>
<dbReference type="InterPro" id="IPR050624">
    <property type="entry name" value="HTH-type_Tx_Regulator"/>
</dbReference>
<feature type="domain" description="HTH tetR-type" evidence="3">
    <location>
        <begin position="6"/>
        <end position="66"/>
    </location>
</feature>
<protein>
    <submittedName>
        <fullName evidence="4">TetR/AcrR family transcriptional regulator</fullName>
    </submittedName>
</protein>
<keyword evidence="1 2" id="KW-0238">DNA-binding</keyword>
<organism evidence="4 5">
    <name type="scientific">Phyllobacterium phragmitis</name>
    <dbReference type="NCBI Taxonomy" id="2670329"/>
    <lineage>
        <taxon>Bacteria</taxon>
        <taxon>Pseudomonadati</taxon>
        <taxon>Pseudomonadota</taxon>
        <taxon>Alphaproteobacteria</taxon>
        <taxon>Hyphomicrobiales</taxon>
        <taxon>Phyllobacteriaceae</taxon>
        <taxon>Phyllobacterium</taxon>
    </lineage>
</organism>
<dbReference type="Proteomes" id="UP001628091">
    <property type="component" value="Unassembled WGS sequence"/>
</dbReference>
<reference evidence="4 5" key="1">
    <citation type="submission" date="2024-10" db="EMBL/GenBank/DDBJ databases">
        <title>Isolation, draft genome sequencing and identification of Phyllobacterium sp. NSA23, isolated from leaf soil.</title>
        <authorList>
            <person name="Akita H."/>
        </authorList>
    </citation>
    <scope>NUCLEOTIDE SEQUENCE [LARGE SCALE GENOMIC DNA]</scope>
    <source>
        <strain evidence="4 5">NSA23</strain>
    </source>
</reference>
<dbReference type="PANTHER" id="PTHR43479:SF11">
    <property type="entry name" value="ACREF_ENVCD OPERON REPRESSOR-RELATED"/>
    <property type="match status" value="1"/>
</dbReference>
<evidence type="ECO:0000256" key="1">
    <source>
        <dbReference type="ARBA" id="ARBA00023125"/>
    </source>
</evidence>
<feature type="DNA-binding region" description="H-T-H motif" evidence="2">
    <location>
        <begin position="29"/>
        <end position="48"/>
    </location>
</feature>
<dbReference type="SUPFAM" id="SSF46689">
    <property type="entry name" value="Homeodomain-like"/>
    <property type="match status" value="1"/>
</dbReference>
<dbReference type="Pfam" id="PF00440">
    <property type="entry name" value="TetR_N"/>
    <property type="match status" value="1"/>
</dbReference>
<name>A0ABQ0H6M4_9HYPH</name>
<dbReference type="InterPro" id="IPR023772">
    <property type="entry name" value="DNA-bd_HTH_TetR-type_CS"/>
</dbReference>
<dbReference type="PRINTS" id="PR00455">
    <property type="entry name" value="HTHTETR"/>
</dbReference>
<dbReference type="InterPro" id="IPR001647">
    <property type="entry name" value="HTH_TetR"/>
</dbReference>